<feature type="compositionally biased region" description="Polar residues" evidence="1">
    <location>
        <begin position="27"/>
        <end position="51"/>
    </location>
</feature>
<organism evidence="2">
    <name type="scientific">Percolomonas cosmopolitus</name>
    <dbReference type="NCBI Taxonomy" id="63605"/>
    <lineage>
        <taxon>Eukaryota</taxon>
        <taxon>Discoba</taxon>
        <taxon>Heterolobosea</taxon>
        <taxon>Tetramitia</taxon>
        <taxon>Eutetramitia</taxon>
        <taxon>Percolomonadidae</taxon>
        <taxon>Percolomonas</taxon>
    </lineage>
</organism>
<name>A0A7S1PJG1_9EUKA</name>
<dbReference type="AlphaFoldDB" id="A0A7S1PJG1"/>
<feature type="compositionally biased region" description="Polar residues" evidence="1">
    <location>
        <begin position="61"/>
        <end position="70"/>
    </location>
</feature>
<feature type="region of interest" description="Disordered" evidence="1">
    <location>
        <begin position="1"/>
        <end position="70"/>
    </location>
</feature>
<proteinExistence type="predicted"/>
<protein>
    <submittedName>
        <fullName evidence="2">Uncharacterized protein</fullName>
    </submittedName>
</protein>
<evidence type="ECO:0000256" key="1">
    <source>
        <dbReference type="SAM" id="MobiDB-lite"/>
    </source>
</evidence>
<gene>
    <name evidence="2" type="ORF">PCOS0759_LOCUS9061</name>
</gene>
<reference evidence="2" key="1">
    <citation type="submission" date="2021-01" db="EMBL/GenBank/DDBJ databases">
        <authorList>
            <person name="Corre E."/>
            <person name="Pelletier E."/>
            <person name="Niang G."/>
            <person name="Scheremetjew M."/>
            <person name="Finn R."/>
            <person name="Kale V."/>
            <person name="Holt S."/>
            <person name="Cochrane G."/>
            <person name="Meng A."/>
            <person name="Brown T."/>
            <person name="Cohen L."/>
        </authorList>
    </citation>
    <scope>NUCLEOTIDE SEQUENCE</scope>
    <source>
        <strain evidence="2">WS</strain>
    </source>
</reference>
<evidence type="ECO:0000313" key="2">
    <source>
        <dbReference type="EMBL" id="CAD9085807.1"/>
    </source>
</evidence>
<accession>A0A7S1PJG1</accession>
<sequence length="324" mass="36314">MSPPIVTLPHKSEERNSDEPSPGLSEIGTTTSPPVDASSEVQEVPLSSDTPGESFRDENVASDSSLDSQVIGPSTALVEEESLLPMVHETQSLLSDVDETVCVASHVDECSCIIVHSSHHDDISQVGYVSQYVMNMMFDYVGDRHPAENVPLQDWLDILHLSRQLISQGHSQSQFVSQEFILVANPSSMGPEICGICSHFDARKKKSMSPYAPYLQLQSGVYILFLQFPNGLMVPIRVGEAVDLWVRIQTYLRNGYSETHRDSAFIRFHIMVSKCTLYAIVCHADPVFIRKIEKYILKRWNFIANSVDNNGYDFFGKQKRRTNA</sequence>
<dbReference type="EMBL" id="HBGD01011004">
    <property type="protein sequence ID" value="CAD9085807.1"/>
    <property type="molecule type" value="Transcribed_RNA"/>
</dbReference>